<reference evidence="2 3" key="1">
    <citation type="submission" date="2019-03" db="EMBL/GenBank/DDBJ databases">
        <title>First draft genome of Liparis tanakae, snailfish: a comprehensive survey of snailfish specific genes.</title>
        <authorList>
            <person name="Kim W."/>
            <person name="Song I."/>
            <person name="Jeong J.-H."/>
            <person name="Kim D."/>
            <person name="Kim S."/>
            <person name="Ryu S."/>
            <person name="Song J.Y."/>
            <person name="Lee S.K."/>
        </authorList>
    </citation>
    <scope>NUCLEOTIDE SEQUENCE [LARGE SCALE GENOMIC DNA]</scope>
    <source>
        <tissue evidence="2">Muscle</tissue>
    </source>
</reference>
<name>A0A4Z2GG61_9TELE</name>
<protein>
    <submittedName>
        <fullName evidence="2">Uncharacterized protein</fullName>
    </submittedName>
</protein>
<gene>
    <name evidence="2" type="ORF">EYF80_037422</name>
</gene>
<dbReference type="OrthoDB" id="8441084at2759"/>
<dbReference type="EMBL" id="SRLO01000549">
    <property type="protein sequence ID" value="TNN52399.1"/>
    <property type="molecule type" value="Genomic_DNA"/>
</dbReference>
<keyword evidence="1" id="KW-1133">Transmembrane helix</keyword>
<comment type="caution">
    <text evidence="2">The sequence shown here is derived from an EMBL/GenBank/DDBJ whole genome shotgun (WGS) entry which is preliminary data.</text>
</comment>
<keyword evidence="1" id="KW-0472">Membrane</keyword>
<keyword evidence="3" id="KW-1185">Reference proteome</keyword>
<feature type="transmembrane region" description="Helical" evidence="1">
    <location>
        <begin position="98"/>
        <end position="119"/>
    </location>
</feature>
<organism evidence="2 3">
    <name type="scientific">Liparis tanakae</name>
    <name type="common">Tanaka's snailfish</name>
    <dbReference type="NCBI Taxonomy" id="230148"/>
    <lineage>
        <taxon>Eukaryota</taxon>
        <taxon>Metazoa</taxon>
        <taxon>Chordata</taxon>
        <taxon>Craniata</taxon>
        <taxon>Vertebrata</taxon>
        <taxon>Euteleostomi</taxon>
        <taxon>Actinopterygii</taxon>
        <taxon>Neopterygii</taxon>
        <taxon>Teleostei</taxon>
        <taxon>Neoteleostei</taxon>
        <taxon>Acanthomorphata</taxon>
        <taxon>Eupercaria</taxon>
        <taxon>Perciformes</taxon>
        <taxon>Cottioidei</taxon>
        <taxon>Cottales</taxon>
        <taxon>Liparidae</taxon>
        <taxon>Liparis</taxon>
    </lineage>
</organism>
<dbReference type="AlphaFoldDB" id="A0A4Z2GG61"/>
<evidence type="ECO:0000256" key="1">
    <source>
        <dbReference type="SAM" id="Phobius"/>
    </source>
</evidence>
<dbReference type="Proteomes" id="UP000314294">
    <property type="component" value="Unassembled WGS sequence"/>
</dbReference>
<proteinExistence type="predicted"/>
<keyword evidence="1" id="KW-0812">Transmembrane</keyword>
<accession>A0A4Z2GG61</accession>
<sequence>MWLKENFNLKPGAFYELLFPPRRSVGRNSRKLPAAWFLQLNLVVAYEAQAQCASAALPPLRFSSSPFEALVKIAHERRRAAWLHEAWLAYILCLSPELLGVLSSIAAFMALMALFFLYLSNKLSVERPADLSHLSGYENNTPAHAVMLALHPSNDNMSASVPLMR</sequence>
<evidence type="ECO:0000313" key="2">
    <source>
        <dbReference type="EMBL" id="TNN52399.1"/>
    </source>
</evidence>
<evidence type="ECO:0000313" key="3">
    <source>
        <dbReference type="Proteomes" id="UP000314294"/>
    </source>
</evidence>